<feature type="domain" description="Carrier" evidence="9">
    <location>
        <begin position="411"/>
        <end position="485"/>
    </location>
</feature>
<dbReference type="Gene3D" id="3.30.559.30">
    <property type="entry name" value="Nonribosomal peptide synthetase, condensation domain"/>
    <property type="match status" value="2"/>
</dbReference>
<dbReference type="InterPro" id="IPR010071">
    <property type="entry name" value="AA_adenyl_dom"/>
</dbReference>
<dbReference type="FunFam" id="3.30.300.30:FF:000010">
    <property type="entry name" value="Enterobactin synthetase component F"/>
    <property type="match status" value="2"/>
</dbReference>
<comment type="cofactor">
    <cofactor evidence="1">
        <name>pantetheine 4'-phosphate</name>
        <dbReference type="ChEBI" id="CHEBI:47942"/>
    </cofactor>
</comment>
<dbReference type="CDD" id="cd12117">
    <property type="entry name" value="A_NRPS_Srf_like"/>
    <property type="match status" value="1"/>
</dbReference>
<dbReference type="RefSeq" id="WP_014370979.1">
    <property type="nucleotide sequence ID" value="NC_016935.1"/>
</dbReference>
<dbReference type="Gene3D" id="3.30.559.10">
    <property type="entry name" value="Chloramphenicol acetyltransferase-like domain"/>
    <property type="match status" value="2"/>
</dbReference>
<dbReference type="Gene3D" id="2.30.38.10">
    <property type="entry name" value="Luciferase, Domain 3"/>
    <property type="match status" value="1"/>
</dbReference>
<reference evidence="10 11" key="1">
    <citation type="journal article" date="2012" name="J. Bacteriol.">
        <title>Complete Genome Sequence of Paenibacillus mucilaginosus 3016, a Bacterium Functional as Microbial Fertilizer.</title>
        <authorList>
            <person name="Ma M."/>
            <person name="Wang Z."/>
            <person name="Li L."/>
            <person name="Jiang X."/>
            <person name="Guan D."/>
            <person name="Cao F."/>
            <person name="Chen H."/>
            <person name="Wang X."/>
            <person name="Shen D."/>
            <person name="Du B."/>
            <person name="Li J."/>
        </authorList>
    </citation>
    <scope>NUCLEOTIDE SEQUENCE [LARGE SCALE GENOMIC DNA]</scope>
    <source>
        <strain evidence="10 11">3016</strain>
    </source>
</reference>
<dbReference type="STRING" id="1116391.PM3016_4464"/>
<dbReference type="Gene3D" id="3.40.50.12780">
    <property type="entry name" value="N-terminal domain of ligase-like"/>
    <property type="match status" value="1"/>
</dbReference>
<dbReference type="InterPro" id="IPR045851">
    <property type="entry name" value="AMP-bd_C_sf"/>
</dbReference>
<dbReference type="EMBL" id="CP003235">
    <property type="protein sequence ID" value="AFC31228.1"/>
    <property type="molecule type" value="Genomic_DNA"/>
</dbReference>
<comment type="similarity">
    <text evidence="2">Belongs to the ATP-dependent AMP-binding enzyme family.</text>
</comment>
<dbReference type="InterPro" id="IPR000873">
    <property type="entry name" value="AMP-dep_synth/lig_dom"/>
</dbReference>
<keyword evidence="7" id="KW-0045">Antibiotic biosynthesis</keyword>
<dbReference type="GO" id="GO:0016874">
    <property type="term" value="F:ligase activity"/>
    <property type="evidence" value="ECO:0007669"/>
    <property type="project" value="UniProtKB-KW"/>
</dbReference>
<dbReference type="SUPFAM" id="SSF56801">
    <property type="entry name" value="Acetyl-CoA synthetase-like"/>
    <property type="match status" value="2"/>
</dbReference>
<dbReference type="Pfam" id="PF13193">
    <property type="entry name" value="AMP-binding_C"/>
    <property type="match status" value="2"/>
</dbReference>
<keyword evidence="11" id="KW-1185">Reference proteome</keyword>
<protein>
    <submittedName>
        <fullName evidence="10">Phenylalanine racemase</fullName>
    </submittedName>
</protein>
<dbReference type="GO" id="GO:0017000">
    <property type="term" value="P:antibiotic biosynthetic process"/>
    <property type="evidence" value="ECO:0007669"/>
    <property type="project" value="UniProtKB-KW"/>
</dbReference>
<keyword evidence="8" id="KW-0511">Multifunctional enzyme</keyword>
<evidence type="ECO:0000313" key="10">
    <source>
        <dbReference type="EMBL" id="AFC31228.1"/>
    </source>
</evidence>
<dbReference type="PANTHER" id="PTHR45527:SF1">
    <property type="entry name" value="FATTY ACID SYNTHASE"/>
    <property type="match status" value="1"/>
</dbReference>
<evidence type="ECO:0000256" key="8">
    <source>
        <dbReference type="ARBA" id="ARBA00023268"/>
    </source>
</evidence>
<dbReference type="InterPro" id="IPR001242">
    <property type="entry name" value="Condensation_dom"/>
</dbReference>
<evidence type="ECO:0000256" key="2">
    <source>
        <dbReference type="ARBA" id="ARBA00006432"/>
    </source>
</evidence>
<proteinExistence type="inferred from homology"/>
<evidence type="ECO:0000256" key="7">
    <source>
        <dbReference type="ARBA" id="ARBA00023194"/>
    </source>
</evidence>
<dbReference type="InterPro" id="IPR020845">
    <property type="entry name" value="AMP-binding_CS"/>
</dbReference>
<dbReference type="Gene3D" id="3.30.300.30">
    <property type="match status" value="2"/>
</dbReference>
<dbReference type="PROSITE" id="PS00455">
    <property type="entry name" value="AMP_BINDING"/>
    <property type="match status" value="1"/>
</dbReference>
<evidence type="ECO:0000256" key="5">
    <source>
        <dbReference type="ARBA" id="ARBA00022598"/>
    </source>
</evidence>
<keyword evidence="5" id="KW-0436">Ligase</keyword>
<dbReference type="FunFam" id="3.40.50.980:FF:000002">
    <property type="entry name" value="Enterobactin synthetase component F"/>
    <property type="match status" value="1"/>
</dbReference>
<dbReference type="FunFam" id="3.40.50.980:FF:000001">
    <property type="entry name" value="Non-ribosomal peptide synthetase"/>
    <property type="match status" value="1"/>
</dbReference>
<dbReference type="GO" id="GO:0005737">
    <property type="term" value="C:cytoplasm"/>
    <property type="evidence" value="ECO:0007669"/>
    <property type="project" value="TreeGrafter"/>
</dbReference>
<evidence type="ECO:0000259" key="9">
    <source>
        <dbReference type="PROSITE" id="PS50075"/>
    </source>
</evidence>
<dbReference type="SUPFAM" id="SSF47336">
    <property type="entry name" value="ACP-like"/>
    <property type="match status" value="2"/>
</dbReference>
<evidence type="ECO:0000256" key="4">
    <source>
        <dbReference type="ARBA" id="ARBA00022553"/>
    </source>
</evidence>
<accession>H6NAX3</accession>
<evidence type="ECO:0000313" key="11">
    <source>
        <dbReference type="Proteomes" id="UP000007523"/>
    </source>
</evidence>
<keyword evidence="4" id="KW-0597">Phosphoprotein</keyword>
<dbReference type="CDD" id="cd19534">
    <property type="entry name" value="E_NRPS"/>
    <property type="match status" value="1"/>
</dbReference>
<dbReference type="SUPFAM" id="SSF52777">
    <property type="entry name" value="CoA-dependent acyltransferases"/>
    <property type="match status" value="4"/>
</dbReference>
<evidence type="ECO:0000256" key="3">
    <source>
        <dbReference type="ARBA" id="ARBA00022450"/>
    </source>
</evidence>
<dbReference type="GO" id="GO:0031177">
    <property type="term" value="F:phosphopantetheine binding"/>
    <property type="evidence" value="ECO:0007669"/>
    <property type="project" value="InterPro"/>
</dbReference>
<dbReference type="GO" id="GO:0072330">
    <property type="term" value="P:monocarboxylic acid biosynthetic process"/>
    <property type="evidence" value="ECO:0007669"/>
    <property type="project" value="UniProtKB-ARBA"/>
</dbReference>
<dbReference type="GO" id="GO:0044550">
    <property type="term" value="P:secondary metabolite biosynthetic process"/>
    <property type="evidence" value="ECO:0007669"/>
    <property type="project" value="UniProtKB-ARBA"/>
</dbReference>
<dbReference type="InterPro" id="IPR020806">
    <property type="entry name" value="PKS_PP-bd"/>
</dbReference>
<dbReference type="Gene3D" id="1.10.1200.10">
    <property type="entry name" value="ACP-like"/>
    <property type="match status" value="2"/>
</dbReference>
<dbReference type="GO" id="GO:0008610">
    <property type="term" value="P:lipid biosynthetic process"/>
    <property type="evidence" value="ECO:0007669"/>
    <property type="project" value="UniProtKB-ARBA"/>
</dbReference>
<evidence type="ECO:0000256" key="6">
    <source>
        <dbReference type="ARBA" id="ARBA00022737"/>
    </source>
</evidence>
<dbReference type="FunFam" id="1.10.1200.10:FF:000005">
    <property type="entry name" value="Nonribosomal peptide synthetase 1"/>
    <property type="match status" value="1"/>
</dbReference>
<feature type="domain" description="Carrier" evidence="9">
    <location>
        <begin position="1447"/>
        <end position="1521"/>
    </location>
</feature>
<dbReference type="FunFam" id="2.30.38.10:FF:000001">
    <property type="entry name" value="Non-ribosomal peptide synthetase PvdI"/>
    <property type="match status" value="1"/>
</dbReference>
<dbReference type="Gene3D" id="3.40.50.980">
    <property type="match status" value="2"/>
</dbReference>
<gene>
    <name evidence="10" type="ORF">PM3016_4464</name>
</gene>
<dbReference type="PANTHER" id="PTHR45527">
    <property type="entry name" value="NONRIBOSOMAL PEPTIDE SYNTHETASE"/>
    <property type="match status" value="1"/>
</dbReference>
<dbReference type="InterPro" id="IPR036736">
    <property type="entry name" value="ACP-like_sf"/>
</dbReference>
<dbReference type="Pfam" id="PF00550">
    <property type="entry name" value="PP-binding"/>
    <property type="match status" value="2"/>
</dbReference>
<dbReference type="HOGENOM" id="CLU_000022_2_2_9"/>
<dbReference type="PROSITE" id="PS50075">
    <property type="entry name" value="CARRIER"/>
    <property type="match status" value="2"/>
</dbReference>
<dbReference type="Proteomes" id="UP000007523">
    <property type="component" value="Chromosome"/>
</dbReference>
<dbReference type="NCBIfam" id="TIGR01720">
    <property type="entry name" value="NRPS-para261"/>
    <property type="match status" value="1"/>
</dbReference>
<dbReference type="InterPro" id="IPR042099">
    <property type="entry name" value="ANL_N_sf"/>
</dbReference>
<dbReference type="FunFam" id="1.10.1200.10:FF:000016">
    <property type="entry name" value="Non-ribosomal peptide synthase"/>
    <property type="match status" value="1"/>
</dbReference>
<dbReference type="InterPro" id="IPR010060">
    <property type="entry name" value="NRPS_synth"/>
</dbReference>
<dbReference type="InterPro" id="IPR023213">
    <property type="entry name" value="CAT-like_dom_sf"/>
</dbReference>
<dbReference type="InterPro" id="IPR006162">
    <property type="entry name" value="Ppantetheine_attach_site"/>
</dbReference>
<dbReference type="SMART" id="SM00823">
    <property type="entry name" value="PKS_PP"/>
    <property type="match status" value="2"/>
</dbReference>
<keyword evidence="6" id="KW-0677">Repeat</keyword>
<name>H6NAX3_9BACL</name>
<dbReference type="Pfam" id="PF00668">
    <property type="entry name" value="Condensation"/>
    <property type="match status" value="2"/>
</dbReference>
<dbReference type="PROSITE" id="PS00012">
    <property type="entry name" value="PHOSPHOPANTETHEINE"/>
    <property type="match status" value="1"/>
</dbReference>
<keyword evidence="3" id="KW-0596">Phosphopantetheine</keyword>
<organism evidence="10 11">
    <name type="scientific">Paenibacillus mucilaginosus 3016</name>
    <dbReference type="NCBI Taxonomy" id="1116391"/>
    <lineage>
        <taxon>Bacteria</taxon>
        <taxon>Bacillati</taxon>
        <taxon>Bacillota</taxon>
        <taxon>Bacilli</taxon>
        <taxon>Bacillales</taxon>
        <taxon>Paenibacillaceae</taxon>
        <taxon>Paenibacillus</taxon>
    </lineage>
</organism>
<dbReference type="CDD" id="cd05930">
    <property type="entry name" value="A_NRPS"/>
    <property type="match status" value="1"/>
</dbReference>
<dbReference type="NCBIfam" id="NF003417">
    <property type="entry name" value="PRK04813.1"/>
    <property type="match status" value="2"/>
</dbReference>
<dbReference type="GO" id="GO:0043041">
    <property type="term" value="P:amino acid activation for nonribosomal peptide biosynthetic process"/>
    <property type="evidence" value="ECO:0007669"/>
    <property type="project" value="TreeGrafter"/>
</dbReference>
<sequence length="1998" mass="219400">MGGAAGGLPQLANIHCVDQDADAAGAEERASAAEAGVPAAGPHDPAYAIFTSGSTGVPKGVIVHHRSVSNLIDWVNRTTGMGPEDRVLFVTSPTFDLSVYDVFGMLTAGGTIRLVEAEDIRRPERLLELLRDEPVTCWNSAPAALQQLAPLIESHPQPVSVSLRHVLLSGDWIPLKLPGVLQRAFPGVRVLAMGGATEATVWSNVFEVGEVDPNWASIPYGRPIQNARYYILDSGLAPCPIGVPGELFIGGECLAAGYDDPALTAARFLPDPYSLREGGRMYRTGDRARWMADGNIEFLGRIDHQVKIRGYRIEPGEIQAQLAKHPAVKEAVVIDRQDAGGEKYLCAYLVTEEELTVGRLREFLGASLPEYMIPAHFVRLPAMPVTANGKLDRRSLPEPDGSIGSGTAYVAPRNETEAKLAEIWREVLQREVGVQDDFFRLGGHSLQAAVMASRIRQEFGTDMALRTLFAARTVEGLADWLGQQRGAAAGHLPSAGLREVYPLSSAQRRLYIACQMEGTEAAYHMPGLLHLKGELDEGRLRHAFDALIRRHEALRTGFELHDGEPVQRIHDEAPFTLESDEGGAEELRKRVSSFIRPFDLTRPPLMRASLVKAAPGHGALLFDMHHLISDGVSMNVLMRELAELYADGGLPELQAEYKDYALWQQEQLQSGSLGREEAYWLEQFAGELPVLELPTDRPRPAVQSYGGARLAFRAGEGLTGRLLALTEWTDTTLYMVLLAAYQVLLAKYSGQEDVIVGSPVAGRPHADLQGVLGMFVNMICLRARPEPNKRFSDFLQEVKALSLDAFEYENYPFEELVRRLEIRKEASRSSLFDTVFALQNLDVEGLERGGVRFLPEPVDSGTAKFDLLLEAYPGKEELAFSLEYRSRLFDAATMERFAGHYLHLLEQLTENSHMKLSELSLVTAAEEADLLDYGTGAHVEGIHERTLTSIFEDVVLAAPDRIALSHGGERLTYRELDERASRLARTLIGCGVGPGLAVGLMAKRSIDLMVGILGILKAGGAYVPLDPNYPEDRLAYMLEDSGAEVLLTQSGLESPGGYQGRVLHLEDPALYETEASRLPERCLPEHLAYVIYTSGTTGKPKGNMTTHANLGRLVHDMTTMGLHSGDKMLQLSNAVFDGSVIDIFGALMNGAELVLAEEDTATDMALLADCIEKRGITVFFLTTALLNTLIDERPECLRGVRKVLFGGEKASVPHVRKALELLGPGRLVNCYGPTETTVFVTVHDVTELPEDAAALPIGRPVANTRLYIVDKHDRLQPVGVPGELCIAGQGVSRGYLNRPDLTAAKFVPCPFEPGGLMYRTGDLAKWRPDGRVEYIDRMDQQVKIRGFRIELGEVENRLLELEAVKEAVVTAGREEGGSAYLCAYVVSDETWTAAGLRAALGRSLPDYMIPRYFVTVERIPLTASGKVDRKALPEPDAAAALSADYTAPSDGVEKVLAGIWESLLGIERIGIHDHFFHLGGDSIKAIQAASRMLQCGYKVGTREFLAYPTIAELAPHVQTVKRHAPQEPVEGEVPLGPVQRWFFERGFTDRHHFNQSVLLYSQTGWQEEPLRRTLSRLTEHHDALRMVFGQGEDGVRQFNRGPAGGSEDTVFTLEVIRSASVQAAREAVRCQADEVQGRLDLGEGPLFRARLFEAGEEGAYLLLVIHHLVVDGVSWRILLEDLAAGYEQAVQGQTPAFGSKTDAYQAWTRRLTAYADSEALREELFFWKGQKDRAAGLPPLLPPCPEPARDTAAEAGICTVSLTEEETEDLLQRTHQAYRTEINDLLLAALALALREWTGSGRSLILLEGHGREALFPELDISRTVGWFTSQYPVLLDVDGPRHPVIAVKEQLRAVPSKGVGYGVLRYLAADSAGLQEAIGLEPEISFNYLGRMDEETGAGFVLSEEPMGEQISPKAERISGIGINAMIRQGRLTAKIDYLPLTCSGDRIQHLAEAYRRHLLELIDHCVNKRESELTGSDVSSSQVTQEDLEDLFSLLG</sequence>
<dbReference type="Pfam" id="PF00501">
    <property type="entry name" value="AMP-binding"/>
    <property type="match status" value="2"/>
</dbReference>
<dbReference type="InterPro" id="IPR025110">
    <property type="entry name" value="AMP-bd_C"/>
</dbReference>
<dbReference type="CDD" id="cd19531">
    <property type="entry name" value="LCL_NRPS-like"/>
    <property type="match status" value="1"/>
</dbReference>
<evidence type="ECO:0000256" key="1">
    <source>
        <dbReference type="ARBA" id="ARBA00001957"/>
    </source>
</evidence>
<dbReference type="KEGG" id="pmq:PM3016_4464"/>
<dbReference type="InterPro" id="IPR009081">
    <property type="entry name" value="PP-bd_ACP"/>
</dbReference>
<dbReference type="FunFam" id="3.40.50.12780:FF:000012">
    <property type="entry name" value="Non-ribosomal peptide synthetase"/>
    <property type="match status" value="1"/>
</dbReference>
<dbReference type="NCBIfam" id="TIGR01733">
    <property type="entry name" value="AA-adenyl-dom"/>
    <property type="match status" value="2"/>
</dbReference>